<evidence type="ECO:0000313" key="9">
    <source>
        <dbReference type="Proteomes" id="UP000433050"/>
    </source>
</evidence>
<evidence type="ECO:0000256" key="5">
    <source>
        <dbReference type="ARBA" id="ARBA00022989"/>
    </source>
</evidence>
<evidence type="ECO:0000256" key="4">
    <source>
        <dbReference type="ARBA" id="ARBA00022692"/>
    </source>
</evidence>
<keyword evidence="4 7" id="KW-0812">Transmembrane</keyword>
<evidence type="ECO:0000256" key="3">
    <source>
        <dbReference type="ARBA" id="ARBA00022448"/>
    </source>
</evidence>
<keyword evidence="9" id="KW-1185">Reference proteome</keyword>
<feature type="transmembrane region" description="Helical" evidence="7">
    <location>
        <begin position="315"/>
        <end position="341"/>
    </location>
</feature>
<keyword evidence="5 7" id="KW-1133">Transmembrane helix</keyword>
<feature type="transmembrane region" description="Helical" evidence="7">
    <location>
        <begin position="58"/>
        <end position="78"/>
    </location>
</feature>
<name>A0A5S9NRA0_9HYPH</name>
<dbReference type="Pfam" id="PF00860">
    <property type="entry name" value="Xan_ur_permease"/>
    <property type="match status" value="1"/>
</dbReference>
<evidence type="ECO:0000256" key="2">
    <source>
        <dbReference type="ARBA" id="ARBA00008821"/>
    </source>
</evidence>
<keyword evidence="3" id="KW-0813">Transport</keyword>
<comment type="similarity">
    <text evidence="2">Belongs to the nucleobase:cation symporter-2 (NCS2) (TC 2.A.40) family.</text>
</comment>
<evidence type="ECO:0000256" key="1">
    <source>
        <dbReference type="ARBA" id="ARBA00004141"/>
    </source>
</evidence>
<dbReference type="GO" id="GO:0042907">
    <property type="term" value="F:xanthine transmembrane transporter activity"/>
    <property type="evidence" value="ECO:0007669"/>
    <property type="project" value="TreeGrafter"/>
</dbReference>
<keyword evidence="6 7" id="KW-0472">Membrane</keyword>
<dbReference type="PANTHER" id="PTHR42810:SF4">
    <property type="entry name" value="URIC ACID TRANSPORTER UACT"/>
    <property type="match status" value="1"/>
</dbReference>
<protein>
    <recommendedName>
        <fullName evidence="10">Xanthine/uracil/vitamin C permease</fullName>
    </recommendedName>
</protein>
<reference evidence="8 9" key="1">
    <citation type="submission" date="2019-12" db="EMBL/GenBank/DDBJ databases">
        <authorList>
            <person name="Reyes-Prieto M."/>
        </authorList>
    </citation>
    <scope>NUCLEOTIDE SEQUENCE [LARGE SCALE GENOMIC DNA]</scope>
    <source>
        <strain evidence="8">HF14-78462</strain>
    </source>
</reference>
<dbReference type="Proteomes" id="UP000433050">
    <property type="component" value="Unassembled WGS sequence"/>
</dbReference>
<feature type="transmembrane region" description="Helical" evidence="7">
    <location>
        <begin position="242"/>
        <end position="266"/>
    </location>
</feature>
<accession>A0A5S9NRA0</accession>
<dbReference type="AlphaFoldDB" id="A0A5S9NRA0"/>
<feature type="transmembrane region" description="Helical" evidence="7">
    <location>
        <begin position="200"/>
        <end position="222"/>
    </location>
</feature>
<proteinExistence type="inferred from homology"/>
<feature type="transmembrane region" description="Helical" evidence="7">
    <location>
        <begin position="135"/>
        <end position="154"/>
    </location>
</feature>
<evidence type="ECO:0000313" key="8">
    <source>
        <dbReference type="EMBL" id="CAA0093063.1"/>
    </source>
</evidence>
<evidence type="ECO:0000256" key="6">
    <source>
        <dbReference type="ARBA" id="ARBA00023136"/>
    </source>
</evidence>
<feature type="transmembrane region" description="Helical" evidence="7">
    <location>
        <begin position="21"/>
        <end position="46"/>
    </location>
</feature>
<feature type="transmembrane region" description="Helical" evidence="7">
    <location>
        <begin position="414"/>
        <end position="437"/>
    </location>
</feature>
<evidence type="ECO:0008006" key="10">
    <source>
        <dbReference type="Google" id="ProtNLM"/>
    </source>
</evidence>
<evidence type="ECO:0000256" key="7">
    <source>
        <dbReference type="SAM" id="Phobius"/>
    </source>
</evidence>
<dbReference type="PANTHER" id="PTHR42810">
    <property type="entry name" value="PURINE PERMEASE C1399.01C-RELATED"/>
    <property type="match status" value="1"/>
</dbReference>
<dbReference type="InterPro" id="IPR006043">
    <property type="entry name" value="NCS2"/>
</dbReference>
<gene>
    <name evidence="8" type="ORF">STARVERO_01565</name>
</gene>
<feature type="transmembrane region" description="Helical" evidence="7">
    <location>
        <begin position="347"/>
        <end position="375"/>
    </location>
</feature>
<feature type="transmembrane region" description="Helical" evidence="7">
    <location>
        <begin position="387"/>
        <end position="408"/>
    </location>
</feature>
<dbReference type="EMBL" id="CACSAS010000001">
    <property type="protein sequence ID" value="CAA0093063.1"/>
    <property type="molecule type" value="Genomic_DNA"/>
</dbReference>
<organism evidence="8 9">
    <name type="scientific">Starkeya nomas</name>
    <dbReference type="NCBI Taxonomy" id="2666134"/>
    <lineage>
        <taxon>Bacteria</taxon>
        <taxon>Pseudomonadati</taxon>
        <taxon>Pseudomonadota</taxon>
        <taxon>Alphaproteobacteria</taxon>
        <taxon>Hyphomicrobiales</taxon>
        <taxon>Xanthobacteraceae</taxon>
        <taxon>Starkeya</taxon>
    </lineage>
</organism>
<dbReference type="NCBIfam" id="NF037981">
    <property type="entry name" value="NCS2_1"/>
    <property type="match status" value="1"/>
</dbReference>
<comment type="subcellular location">
    <subcellularLocation>
        <location evidence="1">Membrane</location>
        <topology evidence="1">Multi-pass membrane protein</topology>
    </subcellularLocation>
</comment>
<feature type="transmembrane region" description="Helical" evidence="7">
    <location>
        <begin position="174"/>
        <end position="193"/>
    </location>
</feature>
<dbReference type="GO" id="GO:0005886">
    <property type="term" value="C:plasma membrane"/>
    <property type="evidence" value="ECO:0007669"/>
    <property type="project" value="TreeGrafter"/>
</dbReference>
<sequence>MVAADMPRKPSNILYSVNEKLPLGTLVILAIQHASLALLFLVYPLVAAAEAGLSFEDTQMLITSCIIFMALATLIECLPRAGAGLLLIQIPNMAHLPLAVQSMAAGGPALYAGMSLIAAVSQLTLSRFMGALRAVFPPEICGVAVTMLGVALAEPALRRVFNLAAESGGAALDLRYPLVSLVSLVIIILLAIFSRGLLRLFAVAIGAGVGWGLAAYVGVAPAPAETFSTLPYVDLPKLGLPGISFFSWALVPAAILTGIISAVDMLGTVVSMQRMDDADWRRADLAQAGRAIRANTVADMGAAVTGGFASASSSAAIGVAFATGTTAWRVGVVAGAIMLLATFSPRLIGALTIIPAPVIGAILIYAAAFLIVAGMELILSRRLSDRRIFTVGLAVLTGLAVAILPELVHATPDWMQPILESPLSVSTGVAIALNLFFRIGIRQEASRPVVPGDNPFVATTEFLERQGDLWGARRDVIAAAIPVVAEAVEMLLDTGVAEKGVEMRARFDETNFDVSLLYEGEAIAIPTHRPAPEDLLGDAQAVARFVGYMLSKRADRLVLGKEGERQILTLRFEH</sequence>